<keyword evidence="4" id="KW-1185">Reference proteome</keyword>
<evidence type="ECO:0000256" key="1">
    <source>
        <dbReference type="SAM" id="MobiDB-lite"/>
    </source>
</evidence>
<keyword evidence="2" id="KW-1133">Transmembrane helix</keyword>
<accession>A0A8T0DYF7</accession>
<evidence type="ECO:0000256" key="2">
    <source>
        <dbReference type="SAM" id="Phobius"/>
    </source>
</evidence>
<keyword evidence="2" id="KW-0472">Membrane</keyword>
<sequence length="177" mass="18975">MWSYLSIYPPPSGSGRYAVGTGRYAVGIIAFCTCISSKNVIIALFYLCRAHLSIYPPPSGTGRYAVVHLSIYPPPSGTGRYAVGIIAFCTCGIVSGMTDNLSDCSSLLSGLRVPKILDGKTVPLTPRATLSRDGRVGGSTPRHSDKSRSSSFDRSSKLMKMAPFYATVCLAARLIRR</sequence>
<keyword evidence="2" id="KW-0812">Transmembrane</keyword>
<dbReference type="AlphaFoldDB" id="A0A8T0DYF7"/>
<comment type="caution">
    <text evidence="3">The sequence shown here is derived from an EMBL/GenBank/DDBJ whole genome shotgun (WGS) entry which is preliminary data.</text>
</comment>
<feature type="region of interest" description="Disordered" evidence="1">
    <location>
        <begin position="126"/>
        <end position="154"/>
    </location>
</feature>
<organism evidence="3 4">
    <name type="scientific">Argiope bruennichi</name>
    <name type="common">Wasp spider</name>
    <name type="synonym">Aranea bruennichi</name>
    <dbReference type="NCBI Taxonomy" id="94029"/>
    <lineage>
        <taxon>Eukaryota</taxon>
        <taxon>Metazoa</taxon>
        <taxon>Ecdysozoa</taxon>
        <taxon>Arthropoda</taxon>
        <taxon>Chelicerata</taxon>
        <taxon>Arachnida</taxon>
        <taxon>Araneae</taxon>
        <taxon>Araneomorphae</taxon>
        <taxon>Entelegynae</taxon>
        <taxon>Araneoidea</taxon>
        <taxon>Araneidae</taxon>
        <taxon>Argiope</taxon>
    </lineage>
</organism>
<gene>
    <name evidence="3" type="ORF">HNY73_021710</name>
</gene>
<protein>
    <submittedName>
        <fullName evidence="3">Uncharacterized protein</fullName>
    </submittedName>
</protein>
<dbReference type="EMBL" id="JABXBU010002231">
    <property type="protein sequence ID" value="KAF8763532.1"/>
    <property type="molecule type" value="Genomic_DNA"/>
</dbReference>
<evidence type="ECO:0000313" key="3">
    <source>
        <dbReference type="EMBL" id="KAF8763532.1"/>
    </source>
</evidence>
<dbReference type="Proteomes" id="UP000807504">
    <property type="component" value="Unassembled WGS sequence"/>
</dbReference>
<reference evidence="3" key="2">
    <citation type="submission" date="2020-06" db="EMBL/GenBank/DDBJ databases">
        <authorList>
            <person name="Sheffer M."/>
        </authorList>
    </citation>
    <scope>NUCLEOTIDE SEQUENCE</scope>
</reference>
<proteinExistence type="predicted"/>
<feature type="transmembrane region" description="Helical" evidence="2">
    <location>
        <begin position="24"/>
        <end position="47"/>
    </location>
</feature>
<reference evidence="3" key="1">
    <citation type="journal article" date="2020" name="bioRxiv">
        <title>Chromosome-level reference genome of the European wasp spider Argiope bruennichi: a resource for studies on range expansion and evolutionary adaptation.</title>
        <authorList>
            <person name="Sheffer M.M."/>
            <person name="Hoppe A."/>
            <person name="Krehenwinkel H."/>
            <person name="Uhl G."/>
            <person name="Kuss A.W."/>
            <person name="Jensen L."/>
            <person name="Jensen C."/>
            <person name="Gillespie R.G."/>
            <person name="Hoff K.J."/>
            <person name="Prost S."/>
        </authorList>
    </citation>
    <scope>NUCLEOTIDE SEQUENCE</scope>
</reference>
<name>A0A8T0DYF7_ARGBR</name>
<evidence type="ECO:0000313" key="4">
    <source>
        <dbReference type="Proteomes" id="UP000807504"/>
    </source>
</evidence>